<evidence type="ECO:0000256" key="1">
    <source>
        <dbReference type="SAM" id="MobiDB-lite"/>
    </source>
</evidence>
<organism evidence="2 3">
    <name type="scientific">Paratrimastix pyriformis</name>
    <dbReference type="NCBI Taxonomy" id="342808"/>
    <lineage>
        <taxon>Eukaryota</taxon>
        <taxon>Metamonada</taxon>
        <taxon>Preaxostyla</taxon>
        <taxon>Paratrimastigidae</taxon>
        <taxon>Paratrimastix</taxon>
    </lineage>
</organism>
<accession>A0ABQ8ULU6</accession>
<reference evidence="2" key="1">
    <citation type="journal article" date="2022" name="bioRxiv">
        <title>Genomics of Preaxostyla Flagellates Illuminates Evolutionary Transitions and the Path Towards Mitochondrial Loss.</title>
        <authorList>
            <person name="Novak L.V.F."/>
            <person name="Treitli S.C."/>
            <person name="Pyrih J."/>
            <person name="Halakuc P."/>
            <person name="Pipaliya S.V."/>
            <person name="Vacek V."/>
            <person name="Brzon O."/>
            <person name="Soukal P."/>
            <person name="Eme L."/>
            <person name="Dacks J.B."/>
            <person name="Karnkowska A."/>
            <person name="Elias M."/>
            <person name="Hampl V."/>
        </authorList>
    </citation>
    <scope>NUCLEOTIDE SEQUENCE</scope>
    <source>
        <strain evidence="2">RCP-MX</strain>
    </source>
</reference>
<evidence type="ECO:0000313" key="2">
    <source>
        <dbReference type="EMBL" id="KAJ4460152.1"/>
    </source>
</evidence>
<sequence length="1072" mass="114966">MPHYGPTMAPLWPHDMPPLWPRYGPTMAPLWPHYGPAMAPLWPRYGPAMAPLWPHYGPTMAPLCPSIIRFTRASLDMIYASGHTQFVMRDGSRVTMQPLGGFLGGAPQALGWITQNPGRQGRLPGLLTGSFHPLPQQDDAWEDQESWAYIAPPAGLTVRQESTWRRRGVAPEPAEVVPDHGPAVRTASEEPCLPDPVPPRPLFGRTLEGIFRRLLGGHRDMAARALAILSARWGRGLGWGIDVCRRIVGRLSRPRDITALAHVFPLCPRACHLQSLVPGHLVPSRRTVLARLAQDAAHAQVGATAVTSPPYPIMQTPAAAAVASEIVATAAAQQEVAGGNARRVDGSQEERGAEDDVGEIKFDFLTATSLLPDTEMSSWAAAAGVRLDGEATCFMRGIMMHLLAEMVEKSMAFAWQCHTATQKRPGAGVCLSLDQTLLLATTTALLGPECPSLLRFLRLDMAQDENPDWLETTQRAVAPHRAMDLGQRNLDKHNPLGLKTEALHEYLYAWFRELRCDNTAEGFTRRGNIRAQCLETIAVVLPTLYAGLLRAAAGTLPGPDQPPAPTLPVSGPLLHLTAPELAARLAAHPEARNLIAFEPAACLMNNNGVAGLARVFGDAAAVSGKPEKVNKMMRTLGLVGCQFMAEVLSRALHRHSRVNGAAASGQPADTTTLCTAEDIAAVLALEPVGPLPAPLHLCSLFPAGPLLAHSSCNQPAEGAPCGGGCCCCLRDPIRVAPAMADRVAEKTFNQQEEARAGPDVSTSPRTLRGPVTVEPSPWRELEALMGRVALENPAAPAAAPAPTPAMPRPPSPVTLMPIPEAPLQLPSWLAAQFVLPAEQIRGYLDALWPALARAHLLTVAAGPAASAPASEDPARKRTRSEDAASTAATTTAIAPLGPAALAALHLAAECALRHVGRMAVQAASARGSSGSHVRARDVLFVAQMCELGEPVEHVLLPTGDTTATPIANADADEAARCRNPDDIFVNQPDPNFNLAESKRTLMGRIVCREVLAEFGRQENGAALVPEPWRLRHGYYPQQRYRTEDQYGIWHLGEPYQKSVRLPGYACGEAEEG</sequence>
<comment type="caution">
    <text evidence="2">The sequence shown here is derived from an EMBL/GenBank/DDBJ whole genome shotgun (WGS) entry which is preliminary data.</text>
</comment>
<keyword evidence="3" id="KW-1185">Reference proteome</keyword>
<feature type="region of interest" description="Disordered" evidence="1">
    <location>
        <begin position="169"/>
        <end position="197"/>
    </location>
</feature>
<proteinExistence type="predicted"/>
<gene>
    <name evidence="2" type="ORF">PAPYR_3539</name>
</gene>
<feature type="region of interest" description="Disordered" evidence="1">
    <location>
        <begin position="864"/>
        <end position="886"/>
    </location>
</feature>
<name>A0ABQ8ULU6_9EUKA</name>
<feature type="region of interest" description="Disordered" evidence="1">
    <location>
        <begin position="747"/>
        <end position="773"/>
    </location>
</feature>
<protein>
    <submittedName>
        <fullName evidence="2">Uncharacterized protein</fullName>
    </submittedName>
</protein>
<feature type="compositionally biased region" description="Basic and acidic residues" evidence="1">
    <location>
        <begin position="872"/>
        <end position="882"/>
    </location>
</feature>
<dbReference type="EMBL" id="JAPMOS010000014">
    <property type="protein sequence ID" value="KAJ4460152.1"/>
    <property type="molecule type" value="Genomic_DNA"/>
</dbReference>
<evidence type="ECO:0000313" key="3">
    <source>
        <dbReference type="Proteomes" id="UP001141327"/>
    </source>
</evidence>
<dbReference type="Proteomes" id="UP001141327">
    <property type="component" value="Unassembled WGS sequence"/>
</dbReference>